<reference evidence="1" key="1">
    <citation type="journal article" date="2015" name="Microbiology (Mosc.)">
        <title>Genomics of the Weissella cibaria species with an examination of its metabolic traits.</title>
        <authorList>
            <person name="Lynch K.M."/>
            <person name="Lucid A."/>
            <person name="Arendt E.K."/>
            <person name="Sleator R.D."/>
            <person name="Lucey B."/>
            <person name="Coffey A."/>
        </authorList>
    </citation>
    <scope>NUCLEOTIDE SEQUENCE [LARGE SCALE GENOMIC DNA]</scope>
    <source>
        <strain evidence="1">MG1</strain>
    </source>
</reference>
<dbReference type="AlphaFoldDB" id="A0A0D1LLE9"/>
<name>A0A0D1LLE9_9LACO</name>
<dbReference type="EMBL" id="JWHU01000007">
    <property type="protein sequence ID" value="KIU21634.1"/>
    <property type="molecule type" value="Genomic_DNA"/>
</dbReference>
<gene>
    <name evidence="1" type="ORF">QX99_00716</name>
</gene>
<dbReference type="OrthoDB" id="2149263at2"/>
<dbReference type="eggNOG" id="ENOG503428G">
    <property type="taxonomic scope" value="Bacteria"/>
</dbReference>
<proteinExistence type="predicted"/>
<organism evidence="1 2">
    <name type="scientific">Weissella cibaria</name>
    <dbReference type="NCBI Taxonomy" id="137591"/>
    <lineage>
        <taxon>Bacteria</taxon>
        <taxon>Bacillati</taxon>
        <taxon>Bacillota</taxon>
        <taxon>Bacilli</taxon>
        <taxon>Lactobacillales</taxon>
        <taxon>Lactobacillaceae</taxon>
        <taxon>Weissella</taxon>
    </lineage>
</organism>
<dbReference type="RefSeq" id="WP_043710121.1">
    <property type="nucleotide sequence ID" value="NZ_CP012873.1"/>
</dbReference>
<dbReference type="KEGG" id="wcb:AO080_01470"/>
<protein>
    <submittedName>
        <fullName evidence="1">Uncharacterized protein</fullName>
    </submittedName>
</protein>
<sequence length="219" mass="24883">MVKQGSFASVSSVKQLRQFKQRTKLAESQAIQPEQIKEFLVVRYHLTQNARLAPVTKETMQRFLMAWLDNAAAQTWALTTITQQTLGQIATQVPWQFYALVNSEWRRFQKFLQKEVPAMPLATRRLVTAEAETITALVAQQLALNWFLTMYAAMPDRLAAVTEQQVADLQQSLLSDDQINWQNVATVYSTAPFVMPTDADEGTVTWLQTLTDLTADQLK</sequence>
<keyword evidence="2" id="KW-1185">Reference proteome</keyword>
<comment type="caution">
    <text evidence="1">The sequence shown here is derived from an EMBL/GenBank/DDBJ whole genome shotgun (WGS) entry which is preliminary data.</text>
</comment>
<evidence type="ECO:0000313" key="2">
    <source>
        <dbReference type="Proteomes" id="UP000032287"/>
    </source>
</evidence>
<dbReference type="PATRIC" id="fig|137591.25.peg.688"/>
<accession>A0A0D1LLE9</accession>
<dbReference type="Proteomes" id="UP000032287">
    <property type="component" value="Unassembled WGS sequence"/>
</dbReference>
<evidence type="ECO:0000313" key="1">
    <source>
        <dbReference type="EMBL" id="KIU21634.1"/>
    </source>
</evidence>
<dbReference type="STRING" id="137591.AO080_01470"/>